<proteinExistence type="predicted"/>
<sequence length="53" mass="6539">MWLSVPCSVYNRKVRVCLFGYEYWIYYGLLLSIFHPYLHWKERKVNVVAVLER</sequence>
<keyword evidence="1" id="KW-1133">Transmembrane helix</keyword>
<feature type="transmembrane region" description="Helical" evidence="1">
    <location>
        <begin position="23"/>
        <end position="40"/>
    </location>
</feature>
<name>A0A0A9C2C0_ARUDO</name>
<dbReference type="EMBL" id="GBRH01228179">
    <property type="protein sequence ID" value="JAD69716.1"/>
    <property type="molecule type" value="Transcribed_RNA"/>
</dbReference>
<protein>
    <submittedName>
        <fullName evidence="2">Uncharacterized protein</fullName>
    </submittedName>
</protein>
<keyword evidence="1" id="KW-0812">Transmembrane</keyword>
<reference evidence="2" key="1">
    <citation type="submission" date="2014-09" db="EMBL/GenBank/DDBJ databases">
        <authorList>
            <person name="Magalhaes I.L.F."/>
            <person name="Oliveira U."/>
            <person name="Santos F.R."/>
            <person name="Vidigal T.H.D.A."/>
            <person name="Brescovit A.D."/>
            <person name="Santos A.J."/>
        </authorList>
    </citation>
    <scope>NUCLEOTIDE SEQUENCE</scope>
    <source>
        <tissue evidence="2">Shoot tissue taken approximately 20 cm above the soil surface</tissue>
    </source>
</reference>
<keyword evidence="1" id="KW-0472">Membrane</keyword>
<evidence type="ECO:0000256" key="1">
    <source>
        <dbReference type="SAM" id="Phobius"/>
    </source>
</evidence>
<dbReference type="AlphaFoldDB" id="A0A0A9C2C0"/>
<organism evidence="2">
    <name type="scientific">Arundo donax</name>
    <name type="common">Giant reed</name>
    <name type="synonym">Donax arundinaceus</name>
    <dbReference type="NCBI Taxonomy" id="35708"/>
    <lineage>
        <taxon>Eukaryota</taxon>
        <taxon>Viridiplantae</taxon>
        <taxon>Streptophyta</taxon>
        <taxon>Embryophyta</taxon>
        <taxon>Tracheophyta</taxon>
        <taxon>Spermatophyta</taxon>
        <taxon>Magnoliopsida</taxon>
        <taxon>Liliopsida</taxon>
        <taxon>Poales</taxon>
        <taxon>Poaceae</taxon>
        <taxon>PACMAD clade</taxon>
        <taxon>Arundinoideae</taxon>
        <taxon>Arundineae</taxon>
        <taxon>Arundo</taxon>
    </lineage>
</organism>
<accession>A0A0A9C2C0</accession>
<reference evidence="2" key="2">
    <citation type="journal article" date="2015" name="Data Brief">
        <title>Shoot transcriptome of the giant reed, Arundo donax.</title>
        <authorList>
            <person name="Barrero R.A."/>
            <person name="Guerrero F.D."/>
            <person name="Moolhuijzen P."/>
            <person name="Goolsby J.A."/>
            <person name="Tidwell J."/>
            <person name="Bellgard S.E."/>
            <person name="Bellgard M.I."/>
        </authorList>
    </citation>
    <scope>NUCLEOTIDE SEQUENCE</scope>
    <source>
        <tissue evidence="2">Shoot tissue taken approximately 20 cm above the soil surface</tissue>
    </source>
</reference>
<evidence type="ECO:0000313" key="2">
    <source>
        <dbReference type="EMBL" id="JAD69716.1"/>
    </source>
</evidence>